<dbReference type="RefSeq" id="WP_044648801.1">
    <property type="nucleotide sequence ID" value="NZ_JTHP01000080.1"/>
</dbReference>
<dbReference type="InterPro" id="IPR036388">
    <property type="entry name" value="WH-like_DNA-bd_sf"/>
</dbReference>
<evidence type="ECO:0000259" key="2">
    <source>
        <dbReference type="PROSITE" id="PS50995"/>
    </source>
</evidence>
<dbReference type="SUPFAM" id="SSF46785">
    <property type="entry name" value="Winged helix' DNA-binding domain"/>
    <property type="match status" value="1"/>
</dbReference>
<keyword evidence="1" id="KW-0238">DNA-binding</keyword>
<reference evidence="3 4" key="1">
    <citation type="submission" date="2014-11" db="EMBL/GenBank/DDBJ databases">
        <title>Draft Genome Sequences of Paenibacillus polymyxa NRRL B-30509 and Paenibacillus terrae NRRL B-30644, Strains from a Poultry Environment that Produce Tridecaptin A and Paenicidins.</title>
        <authorList>
            <person name="van Belkum M.J."/>
            <person name="Lohans C.T."/>
            <person name="Vederas J.C."/>
        </authorList>
    </citation>
    <scope>NUCLEOTIDE SEQUENCE [LARGE SCALE GENOMIC DNA]</scope>
    <source>
        <strain evidence="3 4">NRRL B-30644</strain>
    </source>
</reference>
<feature type="domain" description="HTH marR-type" evidence="2">
    <location>
        <begin position="8"/>
        <end position="161"/>
    </location>
</feature>
<dbReference type="PATRIC" id="fig|159743.3.peg.5725"/>
<name>A0A0D7WYN8_9BACL</name>
<dbReference type="Gene3D" id="1.10.10.10">
    <property type="entry name" value="Winged helix-like DNA-binding domain superfamily/Winged helix DNA-binding domain"/>
    <property type="match status" value="1"/>
</dbReference>
<dbReference type="GO" id="GO:0006950">
    <property type="term" value="P:response to stress"/>
    <property type="evidence" value="ECO:0007669"/>
    <property type="project" value="TreeGrafter"/>
</dbReference>
<dbReference type="Pfam" id="PF01047">
    <property type="entry name" value="MarR"/>
    <property type="match status" value="1"/>
</dbReference>
<dbReference type="PANTHER" id="PTHR33164:SF43">
    <property type="entry name" value="HTH-TYPE TRANSCRIPTIONAL REPRESSOR YETL"/>
    <property type="match status" value="1"/>
</dbReference>
<dbReference type="InterPro" id="IPR039422">
    <property type="entry name" value="MarR/SlyA-like"/>
</dbReference>
<keyword evidence="4" id="KW-1185">Reference proteome</keyword>
<dbReference type="InterPro" id="IPR036390">
    <property type="entry name" value="WH_DNA-bd_sf"/>
</dbReference>
<dbReference type="EMBL" id="JTHP01000080">
    <property type="protein sequence ID" value="KJD42867.1"/>
    <property type="molecule type" value="Genomic_DNA"/>
</dbReference>
<organism evidence="3 4">
    <name type="scientific">Paenibacillus terrae</name>
    <dbReference type="NCBI Taxonomy" id="159743"/>
    <lineage>
        <taxon>Bacteria</taxon>
        <taxon>Bacillati</taxon>
        <taxon>Bacillota</taxon>
        <taxon>Bacilli</taxon>
        <taxon>Bacillales</taxon>
        <taxon>Paenibacillaceae</taxon>
        <taxon>Paenibacillus</taxon>
    </lineage>
</organism>
<dbReference type="OrthoDB" id="49580at2"/>
<protein>
    <submittedName>
        <fullName evidence="3">Transcriptional regulator</fullName>
    </submittedName>
</protein>
<accession>A0A0D7WYN8</accession>
<dbReference type="PANTHER" id="PTHR33164">
    <property type="entry name" value="TRANSCRIPTIONAL REGULATOR, MARR FAMILY"/>
    <property type="match status" value="1"/>
</dbReference>
<dbReference type="PROSITE" id="PS50995">
    <property type="entry name" value="HTH_MARR_2"/>
    <property type="match status" value="1"/>
</dbReference>
<dbReference type="AlphaFoldDB" id="A0A0D7WYN8"/>
<dbReference type="SMART" id="SM00347">
    <property type="entry name" value="HTH_MARR"/>
    <property type="match status" value="1"/>
</dbReference>
<evidence type="ECO:0000256" key="1">
    <source>
        <dbReference type="ARBA" id="ARBA00023125"/>
    </source>
</evidence>
<dbReference type="GO" id="GO:0003677">
    <property type="term" value="F:DNA binding"/>
    <property type="evidence" value="ECO:0007669"/>
    <property type="project" value="UniProtKB-KW"/>
</dbReference>
<dbReference type="Proteomes" id="UP000032534">
    <property type="component" value="Unassembled WGS sequence"/>
</dbReference>
<gene>
    <name evidence="3" type="ORF">QD47_25820</name>
</gene>
<dbReference type="InterPro" id="IPR000835">
    <property type="entry name" value="HTH_MarR-typ"/>
</dbReference>
<evidence type="ECO:0000313" key="4">
    <source>
        <dbReference type="Proteomes" id="UP000032534"/>
    </source>
</evidence>
<comment type="caution">
    <text evidence="3">The sequence shown here is derived from an EMBL/GenBank/DDBJ whole genome shotgun (WGS) entry which is preliminary data.</text>
</comment>
<sequence length="161" mass="18611">MSDREEDRLEVYRIIQSVREVNKTIFYAFWNEEQHLDLTAVQHMALAILNKRPNIGLSELADIAHMGCSSMSGVVDRLTKAGYIARGRHEHDRRSLVLTLTPEGKDIMQKVDAMWMERVLPILDIPKEHLDMVLDIHKQMIMKLTPKGMNQLEQSSNDTTR</sequence>
<dbReference type="GO" id="GO:0003700">
    <property type="term" value="F:DNA-binding transcription factor activity"/>
    <property type="evidence" value="ECO:0007669"/>
    <property type="project" value="InterPro"/>
</dbReference>
<evidence type="ECO:0000313" key="3">
    <source>
        <dbReference type="EMBL" id="KJD42867.1"/>
    </source>
</evidence>
<proteinExistence type="predicted"/>